<evidence type="ECO:0000256" key="1">
    <source>
        <dbReference type="SAM" id="MobiDB-lite"/>
    </source>
</evidence>
<reference evidence="2 3" key="1">
    <citation type="journal article" date="2008" name="Nature">
        <title>The genome of Laccaria bicolor provides insights into mycorrhizal symbiosis.</title>
        <authorList>
            <person name="Martin F."/>
            <person name="Aerts A."/>
            <person name="Ahren D."/>
            <person name="Brun A."/>
            <person name="Danchin E.G.J."/>
            <person name="Duchaussoy F."/>
            <person name="Gibon J."/>
            <person name="Kohler A."/>
            <person name="Lindquist E."/>
            <person name="Pereda V."/>
            <person name="Salamov A."/>
            <person name="Shapiro H.J."/>
            <person name="Wuyts J."/>
            <person name="Blaudez D."/>
            <person name="Buee M."/>
            <person name="Brokstein P."/>
            <person name="Canbaeck B."/>
            <person name="Cohen D."/>
            <person name="Courty P.E."/>
            <person name="Coutinho P.M."/>
            <person name="Delaruelle C."/>
            <person name="Detter J.C."/>
            <person name="Deveau A."/>
            <person name="DiFazio S."/>
            <person name="Duplessis S."/>
            <person name="Fraissinet-Tachet L."/>
            <person name="Lucic E."/>
            <person name="Frey-Klett P."/>
            <person name="Fourrey C."/>
            <person name="Feussner I."/>
            <person name="Gay G."/>
            <person name="Grimwood J."/>
            <person name="Hoegger P.J."/>
            <person name="Jain P."/>
            <person name="Kilaru S."/>
            <person name="Labbe J."/>
            <person name="Lin Y.C."/>
            <person name="Legue V."/>
            <person name="Le Tacon F."/>
            <person name="Marmeisse R."/>
            <person name="Melayah D."/>
            <person name="Montanini B."/>
            <person name="Muratet M."/>
            <person name="Nehls U."/>
            <person name="Niculita-Hirzel H."/>
            <person name="Oudot-Le Secq M.P."/>
            <person name="Peter M."/>
            <person name="Quesneville H."/>
            <person name="Rajashekar B."/>
            <person name="Reich M."/>
            <person name="Rouhier N."/>
            <person name="Schmutz J."/>
            <person name="Yin T."/>
            <person name="Chalot M."/>
            <person name="Henrissat B."/>
            <person name="Kuees U."/>
            <person name="Lucas S."/>
            <person name="Van de Peer Y."/>
            <person name="Podila G.K."/>
            <person name="Polle A."/>
            <person name="Pukkila P.J."/>
            <person name="Richardson P.M."/>
            <person name="Rouze P."/>
            <person name="Sanders I.R."/>
            <person name="Stajich J.E."/>
            <person name="Tunlid A."/>
            <person name="Tuskan G."/>
            <person name="Grigoriev I.V."/>
        </authorList>
    </citation>
    <scope>NUCLEOTIDE SEQUENCE [LARGE SCALE GENOMIC DNA]</scope>
    <source>
        <strain evidence="3">S238N-H82 / ATCC MYA-4686</strain>
    </source>
</reference>
<proteinExistence type="predicted"/>
<feature type="region of interest" description="Disordered" evidence="1">
    <location>
        <begin position="21"/>
        <end position="124"/>
    </location>
</feature>
<evidence type="ECO:0000313" key="2">
    <source>
        <dbReference type="EMBL" id="EDR01190.1"/>
    </source>
</evidence>
<name>B0DWA3_LACBS</name>
<dbReference type="HOGENOM" id="CLU_1759136_0_0_1"/>
<dbReference type="KEGG" id="lbc:LACBIDRAFT_312489"/>
<dbReference type="Proteomes" id="UP000001194">
    <property type="component" value="Unassembled WGS sequence"/>
</dbReference>
<protein>
    <submittedName>
        <fullName evidence="2">Predicted protein</fullName>
    </submittedName>
</protein>
<sequence>MKGLTPNRSAMFLHLGFALSPPNYGRRSTFSVPVSSGGHKSPTTFSAPPPPPPPHTPAIPLSSAGTQAKKHLGPPFDAQTTPQTPGYPAFPPKSTIPRPPCPLAPSPRRHKQTSAQASRFAARGVQRARYPVRLGHTSSVHLVNSRGC</sequence>
<evidence type="ECO:0000313" key="3">
    <source>
        <dbReference type="Proteomes" id="UP000001194"/>
    </source>
</evidence>
<organism evidence="3">
    <name type="scientific">Laccaria bicolor (strain S238N-H82 / ATCC MYA-4686)</name>
    <name type="common">Bicoloured deceiver</name>
    <name type="synonym">Laccaria laccata var. bicolor</name>
    <dbReference type="NCBI Taxonomy" id="486041"/>
    <lineage>
        <taxon>Eukaryota</taxon>
        <taxon>Fungi</taxon>
        <taxon>Dikarya</taxon>
        <taxon>Basidiomycota</taxon>
        <taxon>Agaricomycotina</taxon>
        <taxon>Agaricomycetes</taxon>
        <taxon>Agaricomycetidae</taxon>
        <taxon>Agaricales</taxon>
        <taxon>Agaricineae</taxon>
        <taxon>Hydnangiaceae</taxon>
        <taxon>Laccaria</taxon>
    </lineage>
</organism>
<dbReference type="AlphaFoldDB" id="B0DWA3"/>
<dbReference type="RefSeq" id="XP_001888232.1">
    <property type="nucleotide sequence ID" value="XM_001888197.1"/>
</dbReference>
<dbReference type="GeneID" id="6083843"/>
<gene>
    <name evidence="2" type="ORF">LACBIDRAFT_312489</name>
</gene>
<dbReference type="EMBL" id="DS547142">
    <property type="protein sequence ID" value="EDR01190.1"/>
    <property type="molecule type" value="Genomic_DNA"/>
</dbReference>
<keyword evidence="3" id="KW-1185">Reference proteome</keyword>
<feature type="compositionally biased region" description="Pro residues" evidence="1">
    <location>
        <begin position="47"/>
        <end position="57"/>
    </location>
</feature>
<accession>B0DWA3</accession>
<dbReference type="InParanoid" id="B0DWA3"/>